<evidence type="ECO:0000256" key="5">
    <source>
        <dbReference type="ARBA" id="ARBA00022842"/>
    </source>
</evidence>
<dbReference type="Gene3D" id="3.30.70.260">
    <property type="match status" value="1"/>
</dbReference>
<evidence type="ECO:0000256" key="2">
    <source>
        <dbReference type="ARBA" id="ARBA00022695"/>
    </source>
</evidence>
<dbReference type="HAMAP" id="MF_00277">
    <property type="entry name" value="PII_uridylyl_transf"/>
    <property type="match status" value="1"/>
</dbReference>
<dbReference type="CDD" id="cd05401">
    <property type="entry name" value="NT_GlnE_GlnD_like"/>
    <property type="match status" value="1"/>
</dbReference>
<dbReference type="PANTHER" id="PTHR47320:SF1">
    <property type="entry name" value="BIFUNCTIONAL URIDYLYLTRANSFERASE_URIDYLYL-REMOVING ENZYME"/>
    <property type="match status" value="1"/>
</dbReference>
<dbReference type="CDD" id="cd04899">
    <property type="entry name" value="ACT_ACR-UUR-like_2"/>
    <property type="match status" value="1"/>
</dbReference>
<protein>
    <recommendedName>
        <fullName evidence="8">Bifunctional uridylyltransferase/uridylyl-removing enzyme</fullName>
        <shortName evidence="8">UTase/UR</shortName>
    </recommendedName>
    <alternativeName>
        <fullName evidence="8">Bifunctional [protein-PII] modification enzyme</fullName>
    </alternativeName>
    <alternativeName>
        <fullName evidence="8">Bifunctional nitrogen sensor protein</fullName>
    </alternativeName>
    <domain>
        <recommendedName>
            <fullName evidence="8">[Protein-PII] uridylyltransferase</fullName>
            <shortName evidence="8">PII uridylyltransferase</shortName>
            <shortName evidence="8">UTase</shortName>
            <ecNumber evidence="8">2.7.7.59</ecNumber>
        </recommendedName>
    </domain>
    <domain>
        <recommendedName>
            <fullName evidence="8">[Protein-PII]-UMP uridylyl-removing enzyme</fullName>
            <shortName evidence="8">UR</shortName>
            <ecNumber evidence="8">3.1.4.-</ecNumber>
        </recommendedName>
    </domain>
</protein>
<keyword evidence="5 8" id="KW-0460">Magnesium</keyword>
<dbReference type="STRING" id="62101.AB835_06415"/>
<proteinExistence type="inferred from homology"/>
<dbReference type="PROSITE" id="PS51831">
    <property type="entry name" value="HD"/>
    <property type="match status" value="1"/>
</dbReference>
<feature type="region of interest" description="Uridylyltransferase" evidence="8">
    <location>
        <begin position="1"/>
        <end position="348"/>
    </location>
</feature>
<evidence type="ECO:0000256" key="1">
    <source>
        <dbReference type="ARBA" id="ARBA00022679"/>
    </source>
</evidence>
<dbReference type="Proteomes" id="UP000242502">
    <property type="component" value="Unassembled WGS sequence"/>
</dbReference>
<organism evidence="11 12">
    <name type="scientific">Candidatus Endobugula sertula</name>
    <name type="common">Bugula neritina bacterial symbiont</name>
    <dbReference type="NCBI Taxonomy" id="62101"/>
    <lineage>
        <taxon>Bacteria</taxon>
        <taxon>Pseudomonadati</taxon>
        <taxon>Pseudomonadota</taxon>
        <taxon>Gammaproteobacteria</taxon>
        <taxon>Cellvibrionales</taxon>
        <taxon>Cellvibrionaceae</taxon>
        <taxon>Candidatus Endobugula</taxon>
    </lineage>
</organism>
<comment type="domain">
    <text evidence="8">Has four distinct domains: an N-terminal nucleotidyltransferase (NT) domain responsible for UTase activity, a central HD domain that encodes UR activity, and two C-terminal ACT domains that seem to have a role in glutamine sensing.</text>
</comment>
<comment type="catalytic activity">
    <reaction evidence="8">
        <text>[protein-PII]-L-tyrosine + UTP = [protein-PII]-uridylyl-L-tyrosine + diphosphate</text>
        <dbReference type="Rhea" id="RHEA:13673"/>
        <dbReference type="Rhea" id="RHEA-COMP:12147"/>
        <dbReference type="Rhea" id="RHEA-COMP:12148"/>
        <dbReference type="ChEBI" id="CHEBI:33019"/>
        <dbReference type="ChEBI" id="CHEBI:46398"/>
        <dbReference type="ChEBI" id="CHEBI:46858"/>
        <dbReference type="ChEBI" id="CHEBI:90602"/>
        <dbReference type="EC" id="2.7.7.59"/>
    </reaction>
</comment>
<dbReference type="NCBIfam" id="NF001366">
    <property type="entry name" value="PRK00275.1"/>
    <property type="match status" value="1"/>
</dbReference>
<keyword evidence="3" id="KW-0677">Repeat</keyword>
<dbReference type="SUPFAM" id="SSF81301">
    <property type="entry name" value="Nucleotidyltransferase"/>
    <property type="match status" value="1"/>
</dbReference>
<dbReference type="CDD" id="cd00077">
    <property type="entry name" value="HDc"/>
    <property type="match status" value="1"/>
</dbReference>
<evidence type="ECO:0000313" key="12">
    <source>
        <dbReference type="Proteomes" id="UP000242502"/>
    </source>
</evidence>
<dbReference type="PROSITE" id="PS51671">
    <property type="entry name" value="ACT"/>
    <property type="match status" value="2"/>
</dbReference>
<feature type="domain" description="HD" evidence="10">
    <location>
        <begin position="467"/>
        <end position="589"/>
    </location>
</feature>
<dbReference type="PANTHER" id="PTHR47320">
    <property type="entry name" value="BIFUNCTIONAL URIDYLYLTRANSFERASE/URIDYLYL-REMOVING ENZYME"/>
    <property type="match status" value="1"/>
</dbReference>
<evidence type="ECO:0000313" key="11">
    <source>
        <dbReference type="EMBL" id="ODS23947.1"/>
    </source>
</evidence>
<dbReference type="InterPro" id="IPR002934">
    <property type="entry name" value="Polymerase_NTP_transf_dom"/>
</dbReference>
<dbReference type="SUPFAM" id="SSF55021">
    <property type="entry name" value="ACT-like"/>
    <property type="match status" value="2"/>
</dbReference>
<dbReference type="EC" id="3.1.4.-" evidence="8"/>
<reference evidence="11 12" key="1">
    <citation type="journal article" date="2016" name="Appl. Environ. Microbiol.">
        <title>Lack of Overt Genome Reduction in the Bryostatin-Producing Bryozoan Symbiont "Candidatus Endobugula sertula".</title>
        <authorList>
            <person name="Miller I.J."/>
            <person name="Vanee N."/>
            <person name="Fong S.S."/>
            <person name="Lim-Fong G.E."/>
            <person name="Kwan J.C."/>
        </authorList>
    </citation>
    <scope>NUCLEOTIDE SEQUENCE [LARGE SCALE GENOMIC DNA]</scope>
    <source>
        <strain evidence="11">AB1-4</strain>
    </source>
</reference>
<dbReference type="InterPro" id="IPR013546">
    <property type="entry name" value="PII_UdlTrfase/GS_AdlTrfase"/>
</dbReference>
<keyword evidence="1 8" id="KW-0808">Transferase</keyword>
<dbReference type="SUPFAM" id="SSF109604">
    <property type="entry name" value="HD-domain/PDEase-like"/>
    <property type="match status" value="1"/>
</dbReference>
<comment type="activity regulation">
    <text evidence="8">Uridylyltransferase (UTase) activity is inhibited by glutamine, while glutamine activates uridylyl-removing (UR) activity.</text>
</comment>
<dbReference type="EMBL" id="MDLC01000017">
    <property type="protein sequence ID" value="ODS23947.1"/>
    <property type="molecule type" value="Genomic_DNA"/>
</dbReference>
<comment type="cofactor">
    <cofactor evidence="8">
        <name>Mg(2+)</name>
        <dbReference type="ChEBI" id="CHEBI:18420"/>
    </cofactor>
</comment>
<dbReference type="InterPro" id="IPR010043">
    <property type="entry name" value="UTase/UR"/>
</dbReference>
<evidence type="ECO:0000259" key="10">
    <source>
        <dbReference type="PROSITE" id="PS51831"/>
    </source>
</evidence>
<comment type="caution">
    <text evidence="11">The sequence shown here is derived from an EMBL/GenBank/DDBJ whole genome shotgun (WGS) entry which is preliminary data.</text>
</comment>
<dbReference type="Gene3D" id="1.10.3210.10">
    <property type="entry name" value="Hypothetical protein af1432"/>
    <property type="match status" value="1"/>
</dbReference>
<name>A0A1D2QQU8_9GAMM</name>
<dbReference type="GO" id="GO:0008773">
    <property type="term" value="F:[protein-PII] uridylyltransferase activity"/>
    <property type="evidence" value="ECO:0007669"/>
    <property type="project" value="UniProtKB-UniRule"/>
</dbReference>
<keyword evidence="6 8" id="KW-0511">Multifunctional enzyme</keyword>
<dbReference type="InterPro" id="IPR003607">
    <property type="entry name" value="HD/PDEase_dom"/>
</dbReference>
<dbReference type="InterPro" id="IPR043519">
    <property type="entry name" value="NT_sf"/>
</dbReference>
<dbReference type="EC" id="2.7.7.59" evidence="8"/>
<evidence type="ECO:0000256" key="6">
    <source>
        <dbReference type="ARBA" id="ARBA00023268"/>
    </source>
</evidence>
<dbReference type="CDD" id="cd04900">
    <property type="entry name" value="ACT_UUR-like_1"/>
    <property type="match status" value="1"/>
</dbReference>
<gene>
    <name evidence="8" type="primary">glnD</name>
    <name evidence="11" type="ORF">AB835_06415</name>
</gene>
<evidence type="ECO:0000259" key="9">
    <source>
        <dbReference type="PROSITE" id="PS51671"/>
    </source>
</evidence>
<evidence type="ECO:0000256" key="4">
    <source>
        <dbReference type="ARBA" id="ARBA00022801"/>
    </source>
</evidence>
<evidence type="ECO:0000256" key="3">
    <source>
        <dbReference type="ARBA" id="ARBA00022737"/>
    </source>
</evidence>
<comment type="catalytic activity">
    <reaction evidence="7">
        <text>guanosine 3',5'-bis(diphosphate) + H2O = GDP + diphosphate + H(+)</text>
        <dbReference type="Rhea" id="RHEA:14253"/>
        <dbReference type="ChEBI" id="CHEBI:15377"/>
        <dbReference type="ChEBI" id="CHEBI:15378"/>
        <dbReference type="ChEBI" id="CHEBI:33019"/>
        <dbReference type="ChEBI" id="CHEBI:58189"/>
        <dbReference type="ChEBI" id="CHEBI:77828"/>
        <dbReference type="EC" id="3.1.7.2"/>
    </reaction>
</comment>
<comment type="function">
    <text evidence="8">Modifies, by uridylylation and deuridylylation, the PII regulatory proteins (GlnB and homologs), in response to the nitrogen status of the cell that GlnD senses through the glutamine level. Under low glutamine levels, catalyzes the conversion of the PII proteins and UTP to PII-UMP and PPi, while under higher glutamine levels, GlnD hydrolyzes PII-UMP to PII and UMP (deuridylylation). Thus, controls uridylylation state and activity of the PII proteins, and plays an important role in the regulation of nitrogen metabolism.</text>
</comment>
<comment type="similarity">
    <text evidence="8">Belongs to the GlnD family.</text>
</comment>
<evidence type="ECO:0000256" key="7">
    <source>
        <dbReference type="ARBA" id="ARBA00047968"/>
    </source>
</evidence>
<evidence type="ECO:0000256" key="8">
    <source>
        <dbReference type="HAMAP-Rule" id="MF_00277"/>
    </source>
</evidence>
<dbReference type="AlphaFoldDB" id="A0A1D2QQU8"/>
<feature type="domain" description="ACT" evidence="9">
    <location>
        <begin position="713"/>
        <end position="799"/>
    </location>
</feature>
<comment type="catalytic activity">
    <reaction evidence="8">
        <text>[protein-PII]-uridylyl-L-tyrosine + H2O = [protein-PII]-L-tyrosine + UMP + H(+)</text>
        <dbReference type="Rhea" id="RHEA:48600"/>
        <dbReference type="Rhea" id="RHEA-COMP:12147"/>
        <dbReference type="Rhea" id="RHEA-COMP:12148"/>
        <dbReference type="ChEBI" id="CHEBI:15377"/>
        <dbReference type="ChEBI" id="CHEBI:15378"/>
        <dbReference type="ChEBI" id="CHEBI:46858"/>
        <dbReference type="ChEBI" id="CHEBI:57865"/>
        <dbReference type="ChEBI" id="CHEBI:90602"/>
    </reaction>
</comment>
<comment type="caution">
    <text evidence="8">Lacks conserved residue(s) required for the propagation of feature annotation.</text>
</comment>
<dbReference type="InterPro" id="IPR002912">
    <property type="entry name" value="ACT_dom"/>
</dbReference>
<dbReference type="GO" id="GO:0006808">
    <property type="term" value="P:regulation of nitrogen utilization"/>
    <property type="evidence" value="ECO:0007669"/>
    <property type="project" value="UniProtKB-UniRule"/>
</dbReference>
<dbReference type="InterPro" id="IPR006674">
    <property type="entry name" value="HD_domain"/>
</dbReference>
<dbReference type="SMART" id="SM00471">
    <property type="entry name" value="HDc"/>
    <property type="match status" value="1"/>
</dbReference>
<dbReference type="GO" id="GO:0008081">
    <property type="term" value="F:phosphoric diester hydrolase activity"/>
    <property type="evidence" value="ECO:0007669"/>
    <property type="project" value="UniProtKB-UniRule"/>
</dbReference>
<feature type="domain" description="ACT" evidence="9">
    <location>
        <begin position="823"/>
        <end position="899"/>
    </location>
</feature>
<dbReference type="NCBIfam" id="TIGR01693">
    <property type="entry name" value="UTase_glnD"/>
    <property type="match status" value="1"/>
</dbReference>
<dbReference type="GO" id="GO:0008893">
    <property type="term" value="F:guanosine-3',5'-bis(diphosphate) 3'-diphosphatase activity"/>
    <property type="evidence" value="ECO:0007669"/>
    <property type="project" value="UniProtKB-EC"/>
</dbReference>
<dbReference type="PIRSF" id="PIRSF006288">
    <property type="entry name" value="PII_uridyltransf"/>
    <property type="match status" value="1"/>
</dbReference>
<keyword evidence="2 8" id="KW-0548">Nucleotidyltransferase</keyword>
<dbReference type="InterPro" id="IPR045865">
    <property type="entry name" value="ACT-like_dom_sf"/>
</dbReference>
<dbReference type="Pfam" id="PF08335">
    <property type="entry name" value="GlnD_UR_UTase"/>
    <property type="match status" value="1"/>
</dbReference>
<dbReference type="Pfam" id="PF01966">
    <property type="entry name" value="HD"/>
    <property type="match status" value="1"/>
</dbReference>
<sequence>MPSYQELPLFRKPVFGFDERSFRSALLSTKVVITCFKDAYVAINHQLDMRFREGEGVRNLIYERARMIDCLLHYAWHQFSWQEDIALIAVGGYGRGELHPKSDIDILILMEEHHNEHHVKNIRGLLTLLWDIGLDIGHSVRTLAECINLATQDITVATNLIESRILQGSEHLLNTLEIAITPDNMWANDEFFLAKVNEQRLRHKKYNNTEYNLEPNVKNAPGGLRDIQTIQWVAKRFFHIRTLQELNGTGFFADKELAILTDGEEFLWRVRYGLHLLAKRPEERLLFDYQKELAELFGYKDNEESLAIEQFMHQYYRIVLSLRALNDVLLQFLDEATLKRSLSNNITPINSRFQICNNYIEITNPNIFKETPSALLEIFVLLARNHKIMGIRAWTIRLMHEHRYLIDKAFRKNPDNNRLFIELLNAPYRLVTQLKRMVRYGILGRYLPEFGHIIGQMQHDLFHRYTVDAHTLNVIRFMRIFLSKKDINRFPIASQIITQLPNLKLLYTAGLYHDIGKGRGGDHSILGAEDAFTFCQQHQFTNREAKFAAWLVKNHLLMSSVSQKQDLSDPEVIHEFALKMGDQMHLDYLYVLTVADMNATNPDIWNSWRASLLRELYLQTKRALNRGLEHPVDKQELINDTQQTAMEQLLKNKKVSEQAAWELWQTTGDDYFLQETAEDIVWHTEAILYSEQTDKPLILIDDQYIQNEKVITKLFIRAKSTYNVFAAATTTLDQLNLNIQSARIYSTMSGYTMDTFYVLDQEEKTFGDNTDITEKVITTLIEEFNLINNYSDIIKRRTPRQLKYFSSPTRTSIHNDTTKEQTILEVISPDRPGLLARLARIFVEYDIALMTAKITTLGERVEDIFFITDSNSNRLSDPLICEQLQQSICTQLDAQTIDH</sequence>
<accession>A0A1D2QQU8</accession>
<dbReference type="Pfam" id="PF01909">
    <property type="entry name" value="NTP_transf_2"/>
    <property type="match status" value="1"/>
</dbReference>
<keyword evidence="4 8" id="KW-0378">Hydrolase</keyword>
<dbReference type="SUPFAM" id="SSF81593">
    <property type="entry name" value="Nucleotidyltransferase substrate binding subunit/domain"/>
    <property type="match status" value="1"/>
</dbReference>